<evidence type="ECO:0008006" key="4">
    <source>
        <dbReference type="Google" id="ProtNLM"/>
    </source>
</evidence>
<dbReference type="EMBL" id="BLKM01000729">
    <property type="protein sequence ID" value="GFG37881.1"/>
    <property type="molecule type" value="Genomic_DNA"/>
</dbReference>
<dbReference type="Gene3D" id="1.20.1070.10">
    <property type="entry name" value="Rhodopsin 7-helix transmembrane proteins"/>
    <property type="match status" value="1"/>
</dbReference>
<accession>A0A6L2PZ19</accession>
<evidence type="ECO:0000256" key="1">
    <source>
        <dbReference type="SAM" id="Phobius"/>
    </source>
</evidence>
<evidence type="ECO:0000313" key="3">
    <source>
        <dbReference type="Proteomes" id="UP000502823"/>
    </source>
</evidence>
<keyword evidence="1" id="KW-1133">Transmembrane helix</keyword>
<keyword evidence="1" id="KW-0812">Transmembrane</keyword>
<dbReference type="Proteomes" id="UP000502823">
    <property type="component" value="Unassembled WGS sequence"/>
</dbReference>
<feature type="transmembrane region" description="Helical" evidence="1">
    <location>
        <begin position="42"/>
        <end position="70"/>
    </location>
</feature>
<keyword evidence="1" id="KW-0472">Membrane</keyword>
<dbReference type="SUPFAM" id="SSF81321">
    <property type="entry name" value="Family A G protein-coupled receptor-like"/>
    <property type="match status" value="1"/>
</dbReference>
<sequence length="100" mass="11736">MAQRNVLCLQLVIFHVEKGPFYEEFYQCVTFGFYTEPWQEQLYTTFSLVCMFILPLLILISTYVSTVITISSEYHLIPSRPCYARSSGFTVSINPEYPKW</sequence>
<proteinExistence type="predicted"/>
<protein>
    <recommendedName>
        <fullName evidence="4">G-protein coupled receptors family 1 profile domain-containing protein</fullName>
    </recommendedName>
</protein>
<evidence type="ECO:0000313" key="2">
    <source>
        <dbReference type="EMBL" id="GFG37881.1"/>
    </source>
</evidence>
<organism evidence="2 3">
    <name type="scientific">Coptotermes formosanus</name>
    <name type="common">Formosan subterranean termite</name>
    <dbReference type="NCBI Taxonomy" id="36987"/>
    <lineage>
        <taxon>Eukaryota</taxon>
        <taxon>Metazoa</taxon>
        <taxon>Ecdysozoa</taxon>
        <taxon>Arthropoda</taxon>
        <taxon>Hexapoda</taxon>
        <taxon>Insecta</taxon>
        <taxon>Pterygota</taxon>
        <taxon>Neoptera</taxon>
        <taxon>Polyneoptera</taxon>
        <taxon>Dictyoptera</taxon>
        <taxon>Blattodea</taxon>
        <taxon>Blattoidea</taxon>
        <taxon>Termitoidae</taxon>
        <taxon>Rhinotermitidae</taxon>
        <taxon>Coptotermes</taxon>
    </lineage>
</organism>
<name>A0A6L2PZ19_COPFO</name>
<dbReference type="InParanoid" id="A0A6L2PZ19"/>
<dbReference type="AlphaFoldDB" id="A0A6L2PZ19"/>
<dbReference type="OrthoDB" id="6022667at2759"/>
<comment type="caution">
    <text evidence="2">The sequence shown here is derived from an EMBL/GenBank/DDBJ whole genome shotgun (WGS) entry which is preliminary data.</text>
</comment>
<reference evidence="3" key="1">
    <citation type="submission" date="2020-01" db="EMBL/GenBank/DDBJ databases">
        <title>Draft genome sequence of the Termite Coptotermes fromosanus.</title>
        <authorList>
            <person name="Itakura S."/>
            <person name="Yosikawa Y."/>
            <person name="Umezawa K."/>
        </authorList>
    </citation>
    <scope>NUCLEOTIDE SEQUENCE [LARGE SCALE GENOMIC DNA]</scope>
</reference>
<keyword evidence="3" id="KW-1185">Reference proteome</keyword>
<gene>
    <name evidence="2" type="ORF">Cfor_07371</name>
</gene>